<name>A0ABP3BP70_9GAMM</name>
<evidence type="ECO:0000313" key="2">
    <source>
        <dbReference type="EMBL" id="EZH76524.1"/>
    </source>
</evidence>
<protein>
    <recommendedName>
        <fullName evidence="4">Phage infection protein</fullName>
    </recommendedName>
</protein>
<evidence type="ECO:0000313" key="3">
    <source>
        <dbReference type="Proteomes" id="UP000023842"/>
    </source>
</evidence>
<organism evidence="2 3">
    <name type="scientific">Ectopseudomonas composti</name>
    <dbReference type="NCBI Taxonomy" id="658457"/>
    <lineage>
        <taxon>Bacteria</taxon>
        <taxon>Pseudomonadati</taxon>
        <taxon>Pseudomonadota</taxon>
        <taxon>Gammaproteobacteria</taxon>
        <taxon>Pseudomonadales</taxon>
        <taxon>Pseudomonadaceae</taxon>
        <taxon>Ectopseudomonas</taxon>
    </lineage>
</organism>
<gene>
    <name evidence="2" type="ORF">AU05_04380</name>
</gene>
<comment type="caution">
    <text evidence="2">The sequence shown here is derived from an EMBL/GenBank/DDBJ whole genome shotgun (WGS) entry which is preliminary data.</text>
</comment>
<feature type="chain" id="PRO_5046688260" description="Phage infection protein" evidence="1">
    <location>
        <begin position="21"/>
        <end position="101"/>
    </location>
</feature>
<dbReference type="Proteomes" id="UP000023842">
    <property type="component" value="Unassembled WGS sequence"/>
</dbReference>
<accession>A0ABP3BP70</accession>
<feature type="signal peptide" evidence="1">
    <location>
        <begin position="1"/>
        <end position="20"/>
    </location>
</feature>
<feature type="non-terminal residue" evidence="2">
    <location>
        <position position="101"/>
    </location>
</feature>
<dbReference type="RefSeq" id="WP_037005492.1">
    <property type="nucleotide sequence ID" value="NZ_JFJN01000131.1"/>
</dbReference>
<evidence type="ECO:0008006" key="4">
    <source>
        <dbReference type="Google" id="ProtNLM"/>
    </source>
</evidence>
<keyword evidence="1" id="KW-0732">Signal</keyword>
<reference evidence="3" key="1">
    <citation type="journal article" date="2014" name="Genome Announc.">
        <title>Draft Genome Sequence of the algae degrading bacterium Pseudomonas mendocina AD6.</title>
        <authorList>
            <person name="Barney B.M."/>
            <person name="Lenneman E.M."/>
        </authorList>
    </citation>
    <scope>NUCLEOTIDE SEQUENCE [LARGE SCALE GENOMIC DNA]</scope>
    <source>
        <strain evidence="3">AD6</strain>
    </source>
</reference>
<dbReference type="EMBL" id="JFJN01000131">
    <property type="protein sequence ID" value="EZH76524.1"/>
    <property type="molecule type" value="Genomic_DNA"/>
</dbReference>
<keyword evidence="3" id="KW-1185">Reference proteome</keyword>
<proteinExistence type="predicted"/>
<evidence type="ECO:0000256" key="1">
    <source>
        <dbReference type="SAM" id="SignalP"/>
    </source>
</evidence>
<sequence>MKKQILASLVIAALSASAFALPQINAQQSAAPVVAEDGADRVGPNRVAEGGAERTLERFRVAEDGADRVGPNRVAEGGADRVGLNRVAEGGADRVGLNRVA</sequence>